<dbReference type="Gene3D" id="3.50.70.20">
    <property type="entry name" value="Cytochrome P460"/>
    <property type="match status" value="1"/>
</dbReference>
<dbReference type="Proteomes" id="UP000199041">
    <property type="component" value="Unassembled WGS sequence"/>
</dbReference>
<dbReference type="InterPro" id="IPR025992">
    <property type="entry name" value="Haem-bd"/>
</dbReference>
<dbReference type="CDD" id="cd20753">
    <property type="entry name" value="cyt_P460_Mc-like"/>
    <property type="match status" value="1"/>
</dbReference>
<evidence type="ECO:0000313" key="2">
    <source>
        <dbReference type="EMBL" id="SEA42854.1"/>
    </source>
</evidence>
<dbReference type="Pfam" id="PF16694">
    <property type="entry name" value="Cytochrome_P460"/>
    <property type="match status" value="1"/>
</dbReference>
<dbReference type="EMBL" id="FNQY01000018">
    <property type="protein sequence ID" value="SEA42854.1"/>
    <property type="molecule type" value="Genomic_DNA"/>
</dbReference>
<dbReference type="RefSeq" id="WP_091399751.1">
    <property type="nucleotide sequence ID" value="NZ_FNQY01000018.1"/>
</dbReference>
<protein>
    <submittedName>
        <fullName evidence="2">Haem-binding domain-containing protein</fullName>
    </submittedName>
</protein>
<evidence type="ECO:0000259" key="1">
    <source>
        <dbReference type="SMART" id="SM01235"/>
    </source>
</evidence>
<accession>A0A1H4B4A3</accession>
<dbReference type="InterPro" id="IPR032033">
    <property type="entry name" value="Cytochrome_P460"/>
</dbReference>
<reference evidence="2 3" key="1">
    <citation type="submission" date="2016-10" db="EMBL/GenBank/DDBJ databases">
        <authorList>
            <person name="de Groot N.N."/>
        </authorList>
    </citation>
    <scope>NUCLEOTIDE SEQUENCE [LARGE SCALE GENOMIC DNA]</scope>
    <source>
        <strain evidence="2 3">Vu-144</strain>
    </source>
</reference>
<gene>
    <name evidence="2" type="ORF">SAMN05192529_11832</name>
</gene>
<proteinExistence type="predicted"/>
<name>A0A1H4B4A3_9BACT</name>
<keyword evidence="3" id="KW-1185">Reference proteome</keyword>
<dbReference type="AlphaFoldDB" id="A0A1H4B4A3"/>
<dbReference type="Pfam" id="PF14376">
    <property type="entry name" value="Haem_bd"/>
    <property type="match status" value="1"/>
</dbReference>
<organism evidence="2 3">
    <name type="scientific">Arachidicoccus rhizosphaerae</name>
    <dbReference type="NCBI Taxonomy" id="551991"/>
    <lineage>
        <taxon>Bacteria</taxon>
        <taxon>Pseudomonadati</taxon>
        <taxon>Bacteroidota</taxon>
        <taxon>Chitinophagia</taxon>
        <taxon>Chitinophagales</taxon>
        <taxon>Chitinophagaceae</taxon>
        <taxon>Arachidicoccus</taxon>
    </lineage>
</organism>
<dbReference type="STRING" id="551991.SAMN05192529_11832"/>
<evidence type="ECO:0000313" key="3">
    <source>
        <dbReference type="Proteomes" id="UP000199041"/>
    </source>
</evidence>
<feature type="domain" description="Haem-binding" evidence="1">
    <location>
        <begin position="24"/>
        <end position="153"/>
    </location>
</feature>
<sequence>MWHFNKEKPGLFRSNIFRITAALSSLFILIQFIGPRVTRPVVTHPLVASPEVTGILKRACYDCHSNETRKNLWTELAPFSWVIAEDVQEARSRFDFSTFDTLSKAQQQGFIWEMVNMVLDEKMPLPGYSKVHPESGLTSRDISVLKAYAVSLNPAVYHDSLAILDARRQRAADKERPVDLPVSANGVAYSSIKDYQHWQVISTTNRFDNNRSIRVIYGNDIAAEAVRTNHIKPWPEGSIIVKVVWDIIEEKNGDILPGRFNNVQMMIKDSHQFKQSEGWGFAKFTGEGLVPYGKDASFNAACFNCHKAASEYGYVFNIPLPDGENMAVNH</sequence>
<dbReference type="SMART" id="SM01235">
    <property type="entry name" value="Haem_bd"/>
    <property type="match status" value="1"/>
</dbReference>
<dbReference type="InterPro" id="IPR038142">
    <property type="entry name" value="Cytochrome_P460_sp"/>
</dbReference>
<dbReference type="OrthoDB" id="196738at2"/>